<sequence length="245" mass="27686">MKRAILILMILLNVLILNNNVEAKEITGEIIAVNAKQDTILLKCTDNSIKEYKVKLNAELSLNNRKVSLLALRPITPDTFQYAKVDLDNSKEIVAIASFYSVVDIKVKEINKNSIILQNLNTDEEVTYTLDSEVELIRNNFKADLSELRVGDKGIAIFGVENRLNKLVLYHYEVSGMLTDIDYQSRSITINIGTRLKPSFKTYTLNKATKIITTAGEIDLDSLMEYSWIKLEIGQDVRTVVARSI</sequence>
<dbReference type="RefSeq" id="WP_097017358.1">
    <property type="nucleotide sequence ID" value="NZ_OBDZ01000008.1"/>
</dbReference>
<gene>
    <name evidence="1" type="ORF">SAMN06265827_10828</name>
</gene>
<organism evidence="1 2">
    <name type="scientific">Orenia metallireducens</name>
    <dbReference type="NCBI Taxonomy" id="1413210"/>
    <lineage>
        <taxon>Bacteria</taxon>
        <taxon>Bacillati</taxon>
        <taxon>Bacillota</taxon>
        <taxon>Clostridia</taxon>
        <taxon>Halanaerobiales</taxon>
        <taxon>Halobacteroidaceae</taxon>
        <taxon>Orenia</taxon>
    </lineage>
</organism>
<reference evidence="2" key="1">
    <citation type="submission" date="2017-09" db="EMBL/GenBank/DDBJ databases">
        <authorList>
            <person name="Varghese N."/>
            <person name="Submissions S."/>
        </authorList>
    </citation>
    <scope>NUCLEOTIDE SEQUENCE [LARGE SCALE GENOMIC DNA]</scope>
    <source>
        <strain evidence="2">MSL47</strain>
    </source>
</reference>
<evidence type="ECO:0000313" key="1">
    <source>
        <dbReference type="EMBL" id="SNY23972.1"/>
    </source>
</evidence>
<protein>
    <submittedName>
        <fullName evidence="1">Uncharacterized protein</fullName>
    </submittedName>
</protein>
<evidence type="ECO:0000313" key="2">
    <source>
        <dbReference type="Proteomes" id="UP000219573"/>
    </source>
</evidence>
<accession>A0A285GK83</accession>
<proteinExistence type="predicted"/>
<dbReference type="AlphaFoldDB" id="A0A285GK83"/>
<dbReference type="OrthoDB" id="2112242at2"/>
<dbReference type="STRING" id="1413210.U472_15190"/>
<dbReference type="Proteomes" id="UP000219573">
    <property type="component" value="Unassembled WGS sequence"/>
</dbReference>
<name>A0A285GK83_9FIRM</name>
<dbReference type="EMBL" id="OBDZ01000008">
    <property type="protein sequence ID" value="SNY23972.1"/>
    <property type="molecule type" value="Genomic_DNA"/>
</dbReference>
<keyword evidence="2" id="KW-1185">Reference proteome</keyword>